<dbReference type="Gene3D" id="3.30.450.20">
    <property type="entry name" value="PAS domain"/>
    <property type="match status" value="2"/>
</dbReference>
<dbReference type="InterPro" id="IPR000700">
    <property type="entry name" value="PAS-assoc_C"/>
</dbReference>
<dbReference type="InterPro" id="IPR003593">
    <property type="entry name" value="AAA+_ATPase"/>
</dbReference>
<dbReference type="FunFam" id="3.40.50.300:FF:000006">
    <property type="entry name" value="DNA-binding transcriptional regulator NtrC"/>
    <property type="match status" value="1"/>
</dbReference>
<dbReference type="InterPro" id="IPR035965">
    <property type="entry name" value="PAS-like_dom_sf"/>
</dbReference>
<dbReference type="PROSITE" id="PS00676">
    <property type="entry name" value="SIGMA54_INTERACT_2"/>
    <property type="match status" value="1"/>
</dbReference>
<dbReference type="SUPFAM" id="SSF55785">
    <property type="entry name" value="PYP-like sensor domain (PAS domain)"/>
    <property type="match status" value="2"/>
</dbReference>
<evidence type="ECO:0000256" key="4">
    <source>
        <dbReference type="ARBA" id="ARBA00023125"/>
    </source>
</evidence>
<dbReference type="SMART" id="SM00382">
    <property type="entry name" value="AAA"/>
    <property type="match status" value="1"/>
</dbReference>
<keyword evidence="5" id="KW-0010">Activator</keyword>
<dbReference type="PROSITE" id="PS00675">
    <property type="entry name" value="SIGMA54_INTERACT_1"/>
    <property type="match status" value="1"/>
</dbReference>
<dbReference type="InterPro" id="IPR058031">
    <property type="entry name" value="AAA_lid_NorR"/>
</dbReference>
<keyword evidence="4" id="KW-0238">DNA-binding</keyword>
<dbReference type="InterPro" id="IPR002197">
    <property type="entry name" value="HTH_Fis"/>
</dbReference>
<keyword evidence="1" id="KW-0547">Nucleotide-binding</keyword>
<dbReference type="Pfam" id="PF08448">
    <property type="entry name" value="PAS_4"/>
    <property type="match status" value="1"/>
</dbReference>
<dbReference type="Pfam" id="PF02954">
    <property type="entry name" value="HTH_8"/>
    <property type="match status" value="1"/>
</dbReference>
<dbReference type="eggNOG" id="COG3829">
    <property type="taxonomic scope" value="Bacteria"/>
</dbReference>
<keyword evidence="2" id="KW-0067">ATP-binding</keyword>
<keyword evidence="3" id="KW-0805">Transcription regulation</keyword>
<dbReference type="PROSITE" id="PS50112">
    <property type="entry name" value="PAS"/>
    <property type="match status" value="1"/>
</dbReference>
<dbReference type="InterPro" id="IPR025943">
    <property type="entry name" value="Sigma_54_int_dom_ATP-bd_2"/>
</dbReference>
<evidence type="ECO:0000313" key="12">
    <source>
        <dbReference type="Proteomes" id="UP000005824"/>
    </source>
</evidence>
<keyword evidence="12" id="KW-1185">Reference proteome</keyword>
<dbReference type="RefSeq" id="WP_006983311.1">
    <property type="nucleotide sequence ID" value="NZ_ABVL01000032.1"/>
</dbReference>
<dbReference type="InterPro" id="IPR000014">
    <property type="entry name" value="PAS"/>
</dbReference>
<dbReference type="SUPFAM" id="SSF55781">
    <property type="entry name" value="GAF domain-like"/>
    <property type="match status" value="2"/>
</dbReference>
<dbReference type="Gene3D" id="3.40.50.300">
    <property type="entry name" value="P-loop containing nucleotide triphosphate hydrolases"/>
    <property type="match status" value="1"/>
</dbReference>
<dbReference type="InParanoid" id="B4DAQ1"/>
<dbReference type="InterPro" id="IPR025662">
    <property type="entry name" value="Sigma_54_int_dom_ATP-bd_1"/>
</dbReference>
<dbReference type="SUPFAM" id="SSF52540">
    <property type="entry name" value="P-loop containing nucleoside triphosphate hydrolases"/>
    <property type="match status" value="1"/>
</dbReference>
<dbReference type="SMART" id="SM00065">
    <property type="entry name" value="GAF"/>
    <property type="match status" value="2"/>
</dbReference>
<gene>
    <name evidence="11" type="ORF">CfE428DRAFT_5992</name>
</gene>
<dbReference type="Pfam" id="PF01590">
    <property type="entry name" value="GAF"/>
    <property type="match status" value="1"/>
</dbReference>
<dbReference type="InterPro" id="IPR027417">
    <property type="entry name" value="P-loop_NTPase"/>
</dbReference>
<keyword evidence="6" id="KW-0804">Transcription</keyword>
<reference evidence="11 12" key="1">
    <citation type="journal article" date="2011" name="J. Bacteriol.">
        <title>Genome sequence of Chthoniobacter flavus Ellin428, an aerobic heterotrophic soil bacterium.</title>
        <authorList>
            <person name="Kant R."/>
            <person name="van Passel M.W."/>
            <person name="Palva A."/>
            <person name="Lucas S."/>
            <person name="Lapidus A."/>
            <person name="Glavina Del Rio T."/>
            <person name="Dalin E."/>
            <person name="Tice H."/>
            <person name="Bruce D."/>
            <person name="Goodwin L."/>
            <person name="Pitluck S."/>
            <person name="Larimer F.W."/>
            <person name="Land M.L."/>
            <person name="Hauser L."/>
            <person name="Sangwan P."/>
            <person name="de Vos W.M."/>
            <person name="Janssen P.H."/>
            <person name="Smidt H."/>
        </authorList>
    </citation>
    <scope>NUCLEOTIDE SEQUENCE [LARGE SCALE GENOMIC DNA]</scope>
    <source>
        <strain evidence="11 12">Ellin428</strain>
    </source>
</reference>
<evidence type="ECO:0000256" key="5">
    <source>
        <dbReference type="ARBA" id="ARBA00023159"/>
    </source>
</evidence>
<dbReference type="EMBL" id="ABVL01000032">
    <property type="protein sequence ID" value="EDY16461.1"/>
    <property type="molecule type" value="Genomic_DNA"/>
</dbReference>
<evidence type="ECO:0000256" key="6">
    <source>
        <dbReference type="ARBA" id="ARBA00023163"/>
    </source>
</evidence>
<dbReference type="STRING" id="497964.CfE428DRAFT_5992"/>
<evidence type="ECO:0000259" key="10">
    <source>
        <dbReference type="PROSITE" id="PS50113"/>
    </source>
</evidence>
<keyword evidence="7" id="KW-0175">Coiled coil</keyword>
<dbReference type="Gene3D" id="3.30.450.40">
    <property type="match status" value="2"/>
</dbReference>
<evidence type="ECO:0000256" key="7">
    <source>
        <dbReference type="SAM" id="Coils"/>
    </source>
</evidence>
<evidence type="ECO:0000259" key="9">
    <source>
        <dbReference type="PROSITE" id="PS50112"/>
    </source>
</evidence>
<dbReference type="InterPro" id="IPR025944">
    <property type="entry name" value="Sigma_54_int_dom_CS"/>
</dbReference>
<feature type="domain" description="Sigma-54 factor interaction" evidence="8">
    <location>
        <begin position="656"/>
        <end position="885"/>
    </location>
</feature>
<dbReference type="PROSITE" id="PS50113">
    <property type="entry name" value="PAC"/>
    <property type="match status" value="1"/>
</dbReference>
<dbReference type="Pfam" id="PF00158">
    <property type="entry name" value="Sigma54_activat"/>
    <property type="match status" value="1"/>
</dbReference>
<dbReference type="CDD" id="cd00130">
    <property type="entry name" value="PAS"/>
    <property type="match status" value="2"/>
</dbReference>
<evidence type="ECO:0000256" key="2">
    <source>
        <dbReference type="ARBA" id="ARBA00022840"/>
    </source>
</evidence>
<protein>
    <submittedName>
        <fullName evidence="11">Transcriptional regulator, NifA subfamily, Fis Family</fullName>
    </submittedName>
</protein>
<feature type="domain" description="PAS" evidence="9">
    <location>
        <begin position="511"/>
        <end position="553"/>
    </location>
</feature>
<dbReference type="GO" id="GO:0043565">
    <property type="term" value="F:sequence-specific DNA binding"/>
    <property type="evidence" value="ECO:0007669"/>
    <property type="project" value="InterPro"/>
</dbReference>
<dbReference type="InterPro" id="IPR029016">
    <property type="entry name" value="GAF-like_dom_sf"/>
</dbReference>
<dbReference type="SMART" id="SM00091">
    <property type="entry name" value="PAS"/>
    <property type="match status" value="2"/>
</dbReference>
<evidence type="ECO:0000256" key="1">
    <source>
        <dbReference type="ARBA" id="ARBA00022741"/>
    </source>
</evidence>
<evidence type="ECO:0000259" key="8">
    <source>
        <dbReference type="PROSITE" id="PS50045"/>
    </source>
</evidence>
<dbReference type="GO" id="GO:0005524">
    <property type="term" value="F:ATP binding"/>
    <property type="evidence" value="ECO:0007669"/>
    <property type="project" value="UniProtKB-KW"/>
</dbReference>
<dbReference type="AlphaFoldDB" id="B4DAQ1"/>
<dbReference type="Pfam" id="PF25601">
    <property type="entry name" value="AAA_lid_14"/>
    <property type="match status" value="1"/>
</dbReference>
<evidence type="ECO:0000313" key="11">
    <source>
        <dbReference type="EMBL" id="EDY16461.1"/>
    </source>
</evidence>
<comment type="caution">
    <text evidence="11">The sequence shown here is derived from an EMBL/GenBank/DDBJ whole genome shotgun (WGS) entry which is preliminary data.</text>
</comment>
<dbReference type="Gene3D" id="1.10.8.60">
    <property type="match status" value="1"/>
</dbReference>
<sequence>MSTRTNRVEVASSPAPVAESELAARLVENSPDCIKVLDLEGRLLSMNAGGMKLLEICDLQSFIGASWIDFWQGADREAAEAAVSKAREGSVGKFVGYFPTRQSRTPKWFDVVVSPIADESGKPERLLASSRDVTTYKRADRALRALAEGTASATGDEFFRSLARYAAQALGARYAFAAETLSELESQSLAYWEGSDFGAGFTYRFPGTPCQRVAAGHVCMTTSGLAAKFPEDVWLQQIGAESYVGVPMRNASGRTIGHIAVLHTQPMEPTEEDIATLKIFAARGCAELERKQADDRLRQAHAELRRTHIETEALLNITRAIGHHLQRDVLFGALAECLQTAVPTDCFGIALPVAGARIQAHILNQKNIRSEGAPPTLHEAKGSAAEWVMKNREWYVAATRREVSERFPKTSEMMQREQMESACVLPLVAGDRVRGALFFLAAGKESYAALQHAFMNQVASAVAVALDDCLVQEEMRRLGEELAAQKIARLEQQKEEVTHELEETSKALDASEERFRDLFDEAPIAYVHEELDSHFIRANRAAIRILGIKPEDVPHTYGKTFAPDTPDAQRRMREAFESIGRGTDTSGVVLEMRRKDNGKPFWIQWWSRPDPSGKYTRTMFLDITDRVLMEQDKARLEAQNTYLQEEIRSQHNFVEIVGNSPSLLQVLRQVDRVASTDSTVLICGETGTGKELIARAIHDRSPRRERPLVKVNCGAISTGLVESELFGHVKGAFTGAIANREGRFELADGGTIFLDEVGELPPETQVKLLRVLQEQEFEPIGSTKTVKVDVRVIAATNRDLETMVREGKFRSDLFYRLNVVPLTMPPLRQRANDIPLLTMFFLEKFARKLGKSLGQIAEETMARLCQYPWPGNIRELQNVIERAVVLSTGSLLTVEKGALPGATGVMAQGPGWTPERAMIDAAEPLSTPLGATSGNALEDVERQHIASVLQQTNWRIEGANGAAKILNLQPSTLRSRMQKLGIVRPAR</sequence>
<name>B4DAQ1_9BACT</name>
<dbReference type="Pfam" id="PF13188">
    <property type="entry name" value="PAS_8"/>
    <property type="match status" value="1"/>
</dbReference>
<dbReference type="Proteomes" id="UP000005824">
    <property type="component" value="Unassembled WGS sequence"/>
</dbReference>
<dbReference type="PROSITE" id="PS00688">
    <property type="entry name" value="SIGMA54_INTERACT_3"/>
    <property type="match status" value="1"/>
</dbReference>
<dbReference type="InterPro" id="IPR003018">
    <property type="entry name" value="GAF"/>
</dbReference>
<dbReference type="CDD" id="cd00009">
    <property type="entry name" value="AAA"/>
    <property type="match status" value="1"/>
</dbReference>
<feature type="coiled-coil region" evidence="7">
    <location>
        <begin position="480"/>
        <end position="521"/>
    </location>
</feature>
<proteinExistence type="predicted"/>
<dbReference type="InterPro" id="IPR009057">
    <property type="entry name" value="Homeodomain-like_sf"/>
</dbReference>
<dbReference type="InterPro" id="IPR013656">
    <property type="entry name" value="PAS_4"/>
</dbReference>
<dbReference type="Gene3D" id="1.10.10.60">
    <property type="entry name" value="Homeodomain-like"/>
    <property type="match status" value="1"/>
</dbReference>
<dbReference type="SUPFAM" id="SSF46689">
    <property type="entry name" value="Homeodomain-like"/>
    <property type="match status" value="1"/>
</dbReference>
<feature type="domain" description="PAC" evidence="10">
    <location>
        <begin position="93"/>
        <end position="145"/>
    </location>
</feature>
<dbReference type="NCBIfam" id="TIGR00229">
    <property type="entry name" value="sensory_box"/>
    <property type="match status" value="2"/>
</dbReference>
<dbReference type="InterPro" id="IPR002078">
    <property type="entry name" value="Sigma_54_int"/>
</dbReference>
<dbReference type="FunFam" id="1.10.8.60:FF:000014">
    <property type="entry name" value="DNA-binding transcriptional regulator NtrC"/>
    <property type="match status" value="1"/>
</dbReference>
<dbReference type="PROSITE" id="PS50045">
    <property type="entry name" value="SIGMA54_INTERACT_4"/>
    <property type="match status" value="1"/>
</dbReference>
<organism evidence="11 12">
    <name type="scientific">Chthoniobacter flavus Ellin428</name>
    <dbReference type="NCBI Taxonomy" id="497964"/>
    <lineage>
        <taxon>Bacteria</taxon>
        <taxon>Pseudomonadati</taxon>
        <taxon>Verrucomicrobiota</taxon>
        <taxon>Spartobacteria</taxon>
        <taxon>Chthoniobacterales</taxon>
        <taxon>Chthoniobacteraceae</taxon>
        <taxon>Chthoniobacter</taxon>
    </lineage>
</organism>
<accession>B4DAQ1</accession>
<evidence type="ECO:0000256" key="3">
    <source>
        <dbReference type="ARBA" id="ARBA00023015"/>
    </source>
</evidence>
<dbReference type="PANTHER" id="PTHR32071">
    <property type="entry name" value="TRANSCRIPTIONAL REGULATORY PROTEIN"/>
    <property type="match status" value="1"/>
</dbReference>
<dbReference type="GO" id="GO:0006355">
    <property type="term" value="P:regulation of DNA-templated transcription"/>
    <property type="evidence" value="ECO:0007669"/>
    <property type="project" value="InterPro"/>
</dbReference>